<sequence length="604" mass="67070">MDELLMTKKEWRQMNRHPDFLLNEVNEPQDIKGMSLDELKQLAREMRQLVLERDSAIGGHVGPNLGAMELTIAYHYVFNSPHDKVIWDVSHQSYPHKMLTGRKLGFLDPDHYEDISGFTSPEESNHDFFQVGHTSTSIALAVGMAQARDLLQTNDGDNIVAVIGDGSLSGGLAFEGLNNAAKLNSNLIIVVNDNQMSIDENQGGLYQGLKELRDSDGQAANNIFKFMGLDYRYVKDGNDLQTMIDAFKAVKDIDHPIVLHVNTLKGKGYEPAVKDKMTYHWRSPFDLKTGAAKQPASGESYSDAILAELDRQIAEGEPVVAMNAAIPGAFNLKQFQQKHPDRYFDTGIAEQECISSAVAMAVAGARPVVFQNSTFLQRAYDQLIHDMALNDAPVVMIVRGGTIATESATHQGSFDISMISDLPNIEYLAPTNVEELISMLRWAIKQTDQPVVIRQPEKPLLHGQATQTDYSNIQYEIAHQGSEVAIMAVGDFWQLGEDVRTELKAKLNIDATLINPKSVTGIDAEVLHHLAENHDVVVTLEDGNLSGGFGETIDRYYGPKSMKVLNFGAPREFADNVPLDVLYEWYHLTPKQIVDDVEKVLHAL</sequence>
<proteinExistence type="inferred from homology"/>
<dbReference type="InterPro" id="IPR005475">
    <property type="entry name" value="Transketolase-like_Pyr-bd"/>
</dbReference>
<keyword evidence="17" id="KW-1185">Reference proteome</keyword>
<dbReference type="GO" id="GO:0005829">
    <property type="term" value="C:cytosol"/>
    <property type="evidence" value="ECO:0007669"/>
    <property type="project" value="TreeGrafter"/>
</dbReference>
<dbReference type="EMBL" id="ACLL01000045">
    <property type="protein sequence ID" value="EEW53241.1"/>
    <property type="molecule type" value="Genomic_DNA"/>
</dbReference>
<dbReference type="InterPro" id="IPR029061">
    <property type="entry name" value="THDP-binding"/>
</dbReference>
<dbReference type="GO" id="GO:0019288">
    <property type="term" value="P:isopentenyl diphosphate biosynthetic process, methylerythritol 4-phosphate pathway"/>
    <property type="evidence" value="ECO:0007669"/>
    <property type="project" value="TreeGrafter"/>
</dbReference>
<evidence type="ECO:0000256" key="3">
    <source>
        <dbReference type="ARBA" id="ARBA00004980"/>
    </source>
</evidence>
<dbReference type="InterPro" id="IPR009014">
    <property type="entry name" value="Transketo_C/PFOR_II"/>
</dbReference>
<dbReference type="SMART" id="SM00861">
    <property type="entry name" value="Transket_pyr"/>
    <property type="match status" value="1"/>
</dbReference>
<evidence type="ECO:0000259" key="13">
    <source>
        <dbReference type="SMART" id="SM00861"/>
    </source>
</evidence>
<dbReference type="GO" id="GO:0016114">
    <property type="term" value="P:terpenoid biosynthetic process"/>
    <property type="evidence" value="ECO:0007669"/>
    <property type="project" value="InterPro"/>
</dbReference>
<comment type="caution">
    <text evidence="14">The sequence shown here is derived from an EMBL/GenBank/DDBJ whole genome shotgun (WGS) entry which is preliminary data.</text>
</comment>
<evidence type="ECO:0000256" key="7">
    <source>
        <dbReference type="ARBA" id="ARBA00022679"/>
    </source>
</evidence>
<dbReference type="Pfam" id="PF02779">
    <property type="entry name" value="Transket_pyr"/>
    <property type="match status" value="1"/>
</dbReference>
<comment type="cofactor">
    <cofactor evidence="2">
        <name>thiamine diphosphate</name>
        <dbReference type="ChEBI" id="CHEBI:58937"/>
    </cofactor>
</comment>
<dbReference type="eggNOG" id="COG1154">
    <property type="taxonomic scope" value="Bacteria"/>
</dbReference>
<evidence type="ECO:0000313" key="15">
    <source>
        <dbReference type="EMBL" id="KRK57906.1"/>
    </source>
</evidence>
<dbReference type="AlphaFoldDB" id="C8P8E3"/>
<dbReference type="FunFam" id="3.40.50.970:FF:000010">
    <property type="entry name" value="1-deoxy-D-xylulose-5-phosphate synthase"/>
    <property type="match status" value="1"/>
</dbReference>
<evidence type="ECO:0000256" key="11">
    <source>
        <dbReference type="ARBA" id="ARBA00023052"/>
    </source>
</evidence>
<protein>
    <recommendedName>
        <fullName evidence="6">1-deoxy-D-xylulose-5-phosphate synthase</fullName>
        <ecNumber evidence="6">2.2.1.7</ecNumber>
    </recommendedName>
</protein>
<reference evidence="14 16" key="1">
    <citation type="submission" date="2009-09" db="EMBL/GenBank/DDBJ databases">
        <authorList>
            <person name="Qin X."/>
            <person name="Bachman B."/>
            <person name="Battles P."/>
            <person name="Bell A."/>
            <person name="Bess C."/>
            <person name="Bickham C."/>
            <person name="Chaboub L."/>
            <person name="Chen D."/>
            <person name="Coyle M."/>
            <person name="Deiros D.R."/>
            <person name="Dinh H."/>
            <person name="Forbes L."/>
            <person name="Fowler G."/>
            <person name="Francisco L."/>
            <person name="Fu Q."/>
            <person name="Gubbala S."/>
            <person name="Hale W."/>
            <person name="Han Y."/>
            <person name="Hemphill L."/>
            <person name="Highlander S.K."/>
            <person name="Hirani K."/>
            <person name="Hogues M."/>
            <person name="Jackson L."/>
            <person name="Jakkamsetti A."/>
            <person name="Javaid M."/>
            <person name="Jiang H."/>
            <person name="Korchina V."/>
            <person name="Kovar C."/>
            <person name="Lara F."/>
            <person name="Lee S."/>
            <person name="Mata R."/>
            <person name="Mathew T."/>
            <person name="Moen C."/>
            <person name="Morales K."/>
            <person name="Munidasa M."/>
            <person name="Nazareth L."/>
            <person name="Ngo R."/>
            <person name="Nguyen L."/>
            <person name="Okwuonu G."/>
            <person name="Ongeri F."/>
            <person name="Patil S."/>
            <person name="Petrosino J."/>
            <person name="Pham C."/>
            <person name="Pham P."/>
            <person name="Pu L.-L."/>
            <person name="Puazo M."/>
            <person name="Raj R."/>
            <person name="Reid J."/>
            <person name="Rouhana J."/>
            <person name="Saada N."/>
            <person name="Shang Y."/>
            <person name="Simmons D."/>
            <person name="Thornton R."/>
            <person name="Warren J."/>
            <person name="Weissenberger G."/>
            <person name="Zhang J."/>
            <person name="Zhang L."/>
            <person name="Zhou C."/>
            <person name="Zhu D."/>
            <person name="Muzny D."/>
            <person name="Worley K."/>
            <person name="Gibbs R."/>
        </authorList>
    </citation>
    <scope>NUCLEOTIDE SEQUENCE [LARGE SCALE GENOMIC DNA]</scope>
    <source>
        <strain evidence="14 16">DSM 16041</strain>
    </source>
</reference>
<evidence type="ECO:0000256" key="6">
    <source>
        <dbReference type="ARBA" id="ARBA00013150"/>
    </source>
</evidence>
<dbReference type="HOGENOM" id="CLU_009227_1_4_9"/>
<dbReference type="EMBL" id="AZDK01000024">
    <property type="protein sequence ID" value="KRK57906.1"/>
    <property type="molecule type" value="Genomic_DNA"/>
</dbReference>
<comment type="subunit">
    <text evidence="5">Homodimer.</text>
</comment>
<organism evidence="14 16">
    <name type="scientific">Limosilactobacillus antri DSM 16041</name>
    <dbReference type="NCBI Taxonomy" id="525309"/>
    <lineage>
        <taxon>Bacteria</taxon>
        <taxon>Bacillati</taxon>
        <taxon>Bacillota</taxon>
        <taxon>Bacilli</taxon>
        <taxon>Lactobacillales</taxon>
        <taxon>Lactobacillaceae</taxon>
        <taxon>Limosilactobacillus</taxon>
    </lineage>
</organism>
<dbReference type="GO" id="GO:0046872">
    <property type="term" value="F:metal ion binding"/>
    <property type="evidence" value="ECO:0007669"/>
    <property type="project" value="UniProtKB-KW"/>
</dbReference>
<dbReference type="SUPFAM" id="SSF52518">
    <property type="entry name" value="Thiamin diphosphate-binding fold (THDP-binding)"/>
    <property type="match status" value="2"/>
</dbReference>
<evidence type="ECO:0000313" key="17">
    <source>
        <dbReference type="Proteomes" id="UP000051883"/>
    </source>
</evidence>
<dbReference type="GO" id="GO:0009228">
    <property type="term" value="P:thiamine biosynthetic process"/>
    <property type="evidence" value="ECO:0007669"/>
    <property type="project" value="UniProtKB-KW"/>
</dbReference>
<dbReference type="Pfam" id="PF02780">
    <property type="entry name" value="Transketolase_C"/>
    <property type="match status" value="1"/>
</dbReference>
<name>C8P8E3_9LACO</name>
<dbReference type="PROSITE" id="PS00801">
    <property type="entry name" value="TRANSKETOLASE_1"/>
    <property type="match status" value="1"/>
</dbReference>
<dbReference type="PANTHER" id="PTHR43322">
    <property type="entry name" value="1-D-DEOXYXYLULOSE 5-PHOSPHATE SYNTHASE-RELATED"/>
    <property type="match status" value="1"/>
</dbReference>
<evidence type="ECO:0000256" key="8">
    <source>
        <dbReference type="ARBA" id="ARBA00022723"/>
    </source>
</evidence>
<evidence type="ECO:0000256" key="10">
    <source>
        <dbReference type="ARBA" id="ARBA00022977"/>
    </source>
</evidence>
<comment type="similarity">
    <text evidence="4">Belongs to the transketolase family. DXPS subfamily.</text>
</comment>
<evidence type="ECO:0000313" key="14">
    <source>
        <dbReference type="EMBL" id="EEW53241.1"/>
    </source>
</evidence>
<accession>C8P8E3</accession>
<dbReference type="Proteomes" id="UP000003675">
    <property type="component" value="Unassembled WGS sequence"/>
</dbReference>
<dbReference type="InterPro" id="IPR033248">
    <property type="entry name" value="Transketolase_C"/>
</dbReference>
<evidence type="ECO:0000256" key="9">
    <source>
        <dbReference type="ARBA" id="ARBA00022842"/>
    </source>
</evidence>
<dbReference type="InterPro" id="IPR005477">
    <property type="entry name" value="Dxylulose-5-P_synthase"/>
</dbReference>
<comment type="pathway">
    <text evidence="3">Metabolic intermediate biosynthesis; 1-deoxy-D-xylulose 5-phosphate biosynthesis; 1-deoxy-D-xylulose 5-phosphate from D-glyceraldehyde 3-phosphate and pyruvate: step 1/1.</text>
</comment>
<dbReference type="Gene3D" id="3.40.50.920">
    <property type="match status" value="1"/>
</dbReference>
<keyword evidence="8" id="KW-0479">Metal-binding</keyword>
<evidence type="ECO:0000256" key="5">
    <source>
        <dbReference type="ARBA" id="ARBA00011738"/>
    </source>
</evidence>
<dbReference type="PANTHER" id="PTHR43322:SF1">
    <property type="entry name" value="1-DEOXY-D-XYLULOSE-5-PHOSPHATE SYNTHASE"/>
    <property type="match status" value="1"/>
</dbReference>
<dbReference type="NCBIfam" id="NF003933">
    <property type="entry name" value="PRK05444.2-2"/>
    <property type="match status" value="1"/>
</dbReference>
<keyword evidence="10" id="KW-0784">Thiamine biosynthesis</keyword>
<reference evidence="15 17" key="2">
    <citation type="journal article" date="2015" name="Genome Announc.">
        <title>Expanding the biotechnology potential of lactobacilli through comparative genomics of 213 strains and associated genera.</title>
        <authorList>
            <person name="Sun Z."/>
            <person name="Harris H.M."/>
            <person name="McCann A."/>
            <person name="Guo C."/>
            <person name="Argimon S."/>
            <person name="Zhang W."/>
            <person name="Yang X."/>
            <person name="Jeffery I.B."/>
            <person name="Cooney J.C."/>
            <person name="Kagawa T.F."/>
            <person name="Liu W."/>
            <person name="Song Y."/>
            <person name="Salvetti E."/>
            <person name="Wrobel A."/>
            <person name="Rasinkangas P."/>
            <person name="Parkhill J."/>
            <person name="Rea M.C."/>
            <person name="O'Sullivan O."/>
            <person name="Ritari J."/>
            <person name="Douillard F.P."/>
            <person name="Paul Ross R."/>
            <person name="Yang R."/>
            <person name="Briner A.E."/>
            <person name="Felis G.E."/>
            <person name="de Vos W.M."/>
            <person name="Barrangou R."/>
            <person name="Klaenhammer T.R."/>
            <person name="Caufield P.W."/>
            <person name="Cui Y."/>
            <person name="Zhang H."/>
            <person name="O'Toole P.W."/>
        </authorList>
    </citation>
    <scope>NUCLEOTIDE SEQUENCE [LARGE SCALE GENOMIC DNA]</scope>
    <source>
        <strain evidence="15 17">DSM 16041</strain>
    </source>
</reference>
<comment type="cofactor">
    <cofactor evidence="1">
        <name>Mg(2+)</name>
        <dbReference type="ChEBI" id="CHEBI:18420"/>
    </cofactor>
</comment>
<dbReference type="STRING" id="525309.HMPREF0494_1587"/>
<dbReference type="SUPFAM" id="SSF52922">
    <property type="entry name" value="TK C-terminal domain-like"/>
    <property type="match status" value="1"/>
</dbReference>
<evidence type="ECO:0000256" key="12">
    <source>
        <dbReference type="ARBA" id="ARBA00023229"/>
    </source>
</evidence>
<evidence type="ECO:0000313" key="16">
    <source>
        <dbReference type="Proteomes" id="UP000003675"/>
    </source>
</evidence>
<dbReference type="EC" id="2.2.1.7" evidence="6"/>
<dbReference type="UniPathway" id="UPA00064">
    <property type="reaction ID" value="UER00091"/>
</dbReference>
<dbReference type="Proteomes" id="UP000051883">
    <property type="component" value="Unassembled WGS sequence"/>
</dbReference>
<evidence type="ECO:0000256" key="1">
    <source>
        <dbReference type="ARBA" id="ARBA00001946"/>
    </source>
</evidence>
<dbReference type="Pfam" id="PF13292">
    <property type="entry name" value="DXP_synthase_N"/>
    <property type="match status" value="1"/>
</dbReference>
<keyword evidence="12" id="KW-0414">Isoprene biosynthesis</keyword>
<evidence type="ECO:0000256" key="2">
    <source>
        <dbReference type="ARBA" id="ARBA00001964"/>
    </source>
</evidence>
<dbReference type="InterPro" id="IPR049557">
    <property type="entry name" value="Transketolase_CS"/>
</dbReference>
<dbReference type="CDD" id="cd02007">
    <property type="entry name" value="TPP_DXS"/>
    <property type="match status" value="1"/>
</dbReference>
<evidence type="ECO:0000256" key="4">
    <source>
        <dbReference type="ARBA" id="ARBA00011081"/>
    </source>
</evidence>
<keyword evidence="9" id="KW-0460">Magnesium</keyword>
<dbReference type="CDD" id="cd07033">
    <property type="entry name" value="TPP_PYR_DXS_TK_like"/>
    <property type="match status" value="1"/>
</dbReference>
<gene>
    <name evidence="14" type="primary">dxs</name>
    <name evidence="15" type="ORF">FC31_GL000996</name>
    <name evidence="14" type="ORF">HMPREF0494_1587</name>
</gene>
<dbReference type="GO" id="GO:0008661">
    <property type="term" value="F:1-deoxy-D-xylulose-5-phosphate synthase activity"/>
    <property type="evidence" value="ECO:0007669"/>
    <property type="project" value="UniProtKB-EC"/>
</dbReference>
<dbReference type="PATRIC" id="fig|525309.8.peg.1006"/>
<keyword evidence="7 14" id="KW-0808">Transferase</keyword>
<dbReference type="NCBIfam" id="NF008968">
    <property type="entry name" value="PRK12315.1"/>
    <property type="match status" value="1"/>
</dbReference>
<dbReference type="Gene3D" id="3.40.50.970">
    <property type="match status" value="2"/>
</dbReference>
<keyword evidence="11" id="KW-0786">Thiamine pyrophosphate</keyword>
<feature type="domain" description="Transketolase-like pyrimidine-binding" evidence="13">
    <location>
        <begin position="295"/>
        <end position="463"/>
    </location>
</feature>